<evidence type="ECO:0000256" key="3">
    <source>
        <dbReference type="ARBA" id="ARBA00010088"/>
    </source>
</evidence>
<dbReference type="InterPro" id="IPR029058">
    <property type="entry name" value="AB_hydrolase_fold"/>
</dbReference>
<dbReference type="InterPro" id="IPR000073">
    <property type="entry name" value="AB_hydrolase_1"/>
</dbReference>
<evidence type="ECO:0000256" key="12">
    <source>
        <dbReference type="PIRSR" id="PIRSR006431-1"/>
    </source>
</evidence>
<evidence type="ECO:0000313" key="15">
    <source>
        <dbReference type="EMBL" id="RZO28215.1"/>
    </source>
</evidence>
<evidence type="ECO:0000256" key="10">
    <source>
        <dbReference type="ARBA" id="ARBA00029605"/>
    </source>
</evidence>
<dbReference type="PIRSF" id="PIRSF006431">
    <property type="entry name" value="Pept_S33"/>
    <property type="match status" value="1"/>
</dbReference>
<dbReference type="GO" id="GO:0006508">
    <property type="term" value="P:proteolysis"/>
    <property type="evidence" value="ECO:0007669"/>
    <property type="project" value="UniProtKB-KW"/>
</dbReference>
<evidence type="ECO:0000256" key="8">
    <source>
        <dbReference type="ARBA" id="ARBA00022670"/>
    </source>
</evidence>
<dbReference type="AlphaFoldDB" id="A0A520N479"/>
<evidence type="ECO:0000256" key="11">
    <source>
        <dbReference type="PIRNR" id="PIRNR006431"/>
    </source>
</evidence>
<evidence type="ECO:0000259" key="14">
    <source>
        <dbReference type="Pfam" id="PF00561"/>
    </source>
</evidence>
<feature type="active site" description="Proton donor" evidence="12">
    <location>
        <position position="298"/>
    </location>
</feature>
<protein>
    <recommendedName>
        <fullName evidence="5 11">Proline iminopeptidase</fullName>
        <shortName evidence="11">PIP</shortName>
        <ecNumber evidence="4 11">3.4.11.5</ecNumber>
    </recommendedName>
    <alternativeName>
        <fullName evidence="10 11">Prolyl aminopeptidase</fullName>
    </alternativeName>
</protein>
<evidence type="ECO:0000256" key="9">
    <source>
        <dbReference type="ARBA" id="ARBA00022801"/>
    </source>
</evidence>
<evidence type="ECO:0000256" key="6">
    <source>
        <dbReference type="ARBA" id="ARBA00022438"/>
    </source>
</evidence>
<evidence type="ECO:0000256" key="2">
    <source>
        <dbReference type="ARBA" id="ARBA00004496"/>
    </source>
</evidence>
<feature type="active site" description="Nucleophile" evidence="12">
    <location>
        <position position="112"/>
    </location>
</feature>
<dbReference type="EC" id="3.4.11.5" evidence="4 11"/>
<dbReference type="PRINTS" id="PR00793">
    <property type="entry name" value="PROAMNOPTASE"/>
</dbReference>
<keyword evidence="6 11" id="KW-0031">Aminopeptidase</keyword>
<keyword evidence="8 11" id="KW-0645">Protease</keyword>
<dbReference type="InterPro" id="IPR002410">
    <property type="entry name" value="Peptidase_S33"/>
</dbReference>
<dbReference type="InterPro" id="IPR005944">
    <property type="entry name" value="Pro_iminopeptidase"/>
</dbReference>
<comment type="caution">
    <text evidence="15">The sequence shown here is derived from an EMBL/GenBank/DDBJ whole genome shotgun (WGS) entry which is preliminary data.</text>
</comment>
<comment type="subcellular location">
    <subcellularLocation>
        <location evidence="2 11">Cytoplasm</location>
    </subcellularLocation>
</comment>
<reference evidence="15 16" key="1">
    <citation type="submission" date="2019-02" db="EMBL/GenBank/DDBJ databases">
        <title>Prokaryotic population dynamics and viral predation in marine succession experiment using metagenomics: the confinement effect.</title>
        <authorList>
            <person name="Haro-Moreno J.M."/>
            <person name="Rodriguez-Valera F."/>
            <person name="Lopez-Perez M."/>
        </authorList>
    </citation>
    <scope>NUCLEOTIDE SEQUENCE [LARGE SCALE GENOMIC DNA]</scope>
    <source>
        <strain evidence="15">MED-G160</strain>
    </source>
</reference>
<organism evidence="15 16">
    <name type="scientific">SAR86 cluster bacterium</name>
    <dbReference type="NCBI Taxonomy" id="2030880"/>
    <lineage>
        <taxon>Bacteria</taxon>
        <taxon>Pseudomonadati</taxon>
        <taxon>Pseudomonadota</taxon>
        <taxon>Gammaproteobacteria</taxon>
        <taxon>SAR86 cluster</taxon>
    </lineage>
</organism>
<feature type="active site" evidence="12">
    <location>
        <position position="270"/>
    </location>
</feature>
<dbReference type="GO" id="GO:0005737">
    <property type="term" value="C:cytoplasm"/>
    <property type="evidence" value="ECO:0007669"/>
    <property type="project" value="UniProtKB-SubCell"/>
</dbReference>
<keyword evidence="7 11" id="KW-0963">Cytoplasm</keyword>
<keyword evidence="9 11" id="KW-0378">Hydrolase</keyword>
<dbReference type="PANTHER" id="PTHR43722:SF1">
    <property type="entry name" value="PROLINE IMINOPEPTIDASE"/>
    <property type="match status" value="1"/>
</dbReference>
<name>A0A520N479_9GAMM</name>
<evidence type="ECO:0000256" key="5">
    <source>
        <dbReference type="ARBA" id="ARBA00021843"/>
    </source>
</evidence>
<evidence type="ECO:0000256" key="1">
    <source>
        <dbReference type="ARBA" id="ARBA00001585"/>
    </source>
</evidence>
<accession>A0A520N479</accession>
<dbReference type="SUPFAM" id="SSF53474">
    <property type="entry name" value="alpha/beta-Hydrolases"/>
    <property type="match status" value="1"/>
</dbReference>
<feature type="domain" description="AB hydrolase-1" evidence="14">
    <location>
        <begin position="40"/>
        <end position="303"/>
    </location>
</feature>
<proteinExistence type="inferred from homology"/>
<comment type="similarity">
    <text evidence="3 11 13">Belongs to the peptidase S33 family.</text>
</comment>
<evidence type="ECO:0000313" key="16">
    <source>
        <dbReference type="Proteomes" id="UP000318710"/>
    </source>
</evidence>
<dbReference type="PRINTS" id="PR00111">
    <property type="entry name" value="ABHYDROLASE"/>
</dbReference>
<dbReference type="Gene3D" id="3.40.50.1820">
    <property type="entry name" value="alpha/beta hydrolase"/>
    <property type="match status" value="1"/>
</dbReference>
<dbReference type="EMBL" id="SHBF01000004">
    <property type="protein sequence ID" value="RZO28215.1"/>
    <property type="molecule type" value="Genomic_DNA"/>
</dbReference>
<evidence type="ECO:0000256" key="13">
    <source>
        <dbReference type="RuleBase" id="RU003421"/>
    </source>
</evidence>
<evidence type="ECO:0000256" key="7">
    <source>
        <dbReference type="ARBA" id="ARBA00022490"/>
    </source>
</evidence>
<evidence type="ECO:0000256" key="4">
    <source>
        <dbReference type="ARBA" id="ARBA00012568"/>
    </source>
</evidence>
<comment type="catalytic activity">
    <reaction evidence="1 11 13">
        <text>Release of N-terminal proline from a peptide.</text>
        <dbReference type="EC" id="3.4.11.5"/>
    </reaction>
</comment>
<dbReference type="NCBIfam" id="TIGR01249">
    <property type="entry name" value="pro_imino_pep_1"/>
    <property type="match status" value="1"/>
</dbReference>
<gene>
    <name evidence="15" type="primary">pip</name>
    <name evidence="15" type="ORF">EVA93_01135</name>
</gene>
<sequence>MSQVNTLYEDIEPYSTGYLEVDEHKIYYEECGNPNGKPAVFLHGGPGGGGSTKVRGFFNPELFRIVVFDQRGCGRSQPHACLKKNTTWDLVEDIEILKEKLKIKKWLVFGGSWGSTLSLAYAQTYPNSVSELVLRGIFMLRDKELKWFYQDGASRIFPEAWEGFLKPIKQENRHNLMDAYYKIFTSDDDEKKMEAAVAWSKWEGSVSTLSHKADMISSYSESKFALAFALIENHYFVNKGFLNTEDQLIASDSIDKIRHIPAKIIQGRYDIVCPMETAWELKKNWPEAELIVAPFSGHSAFEKEITHELVRATEEFAKND</sequence>
<dbReference type="GO" id="GO:0004177">
    <property type="term" value="F:aminopeptidase activity"/>
    <property type="evidence" value="ECO:0007669"/>
    <property type="project" value="UniProtKB-UniRule"/>
</dbReference>
<dbReference type="PANTHER" id="PTHR43722">
    <property type="entry name" value="PROLINE IMINOPEPTIDASE"/>
    <property type="match status" value="1"/>
</dbReference>
<dbReference type="Proteomes" id="UP000318710">
    <property type="component" value="Unassembled WGS sequence"/>
</dbReference>
<dbReference type="Pfam" id="PF00561">
    <property type="entry name" value="Abhydrolase_1"/>
    <property type="match status" value="1"/>
</dbReference>